<evidence type="ECO:0000313" key="1">
    <source>
        <dbReference type="EMBL" id="ODP39367.1"/>
    </source>
</evidence>
<accession>A0A1E3LZX0</accession>
<organism evidence="1 2">
    <name type="scientific">Sphingomonas turrisvirgatae</name>
    <dbReference type="NCBI Taxonomy" id="1888892"/>
    <lineage>
        <taxon>Bacteria</taxon>
        <taxon>Pseudomonadati</taxon>
        <taxon>Pseudomonadota</taxon>
        <taxon>Alphaproteobacteria</taxon>
        <taxon>Sphingomonadales</taxon>
        <taxon>Sphingomonadaceae</taxon>
        <taxon>Sphingomonas</taxon>
    </lineage>
</organism>
<keyword evidence="2" id="KW-1185">Reference proteome</keyword>
<dbReference type="STRING" id="1888892.BFL28_11200"/>
<dbReference type="Proteomes" id="UP000094487">
    <property type="component" value="Unassembled WGS sequence"/>
</dbReference>
<sequence length="64" mass="6853">MLLLARVRVMVRGMVARGRGRVNRASSSHPQVYVIASLLGREDHFLVGKARGGGPLMGRAGPLT</sequence>
<proteinExistence type="predicted"/>
<name>A0A1E3LZX0_9SPHN</name>
<dbReference type="EMBL" id="MDDS01000006">
    <property type="protein sequence ID" value="ODP39367.1"/>
    <property type="molecule type" value="Genomic_DNA"/>
</dbReference>
<dbReference type="AlphaFoldDB" id="A0A1E3LZX0"/>
<gene>
    <name evidence="1" type="ORF">BFL28_11200</name>
</gene>
<comment type="caution">
    <text evidence="1">The sequence shown here is derived from an EMBL/GenBank/DDBJ whole genome shotgun (WGS) entry which is preliminary data.</text>
</comment>
<evidence type="ECO:0000313" key="2">
    <source>
        <dbReference type="Proteomes" id="UP000094487"/>
    </source>
</evidence>
<reference evidence="1 2" key="1">
    <citation type="submission" date="2016-08" db="EMBL/GenBank/DDBJ databases">
        <title>Draft genome of the agarase producing Sphingomonas sp. MCT13.</title>
        <authorList>
            <person name="D'Andrea M.M."/>
            <person name="Rossolini G.M."/>
            <person name="Thaller M.C."/>
        </authorList>
    </citation>
    <scope>NUCLEOTIDE SEQUENCE [LARGE SCALE GENOMIC DNA]</scope>
    <source>
        <strain evidence="1 2">MCT13</strain>
    </source>
</reference>
<protein>
    <submittedName>
        <fullName evidence="1">Uncharacterized protein</fullName>
    </submittedName>
</protein>